<evidence type="ECO:0000313" key="3">
    <source>
        <dbReference type="EMBL" id="ABA05285.1"/>
    </source>
</evidence>
<dbReference type="AlphaFoldDB" id="Q3SR06"/>
<accession>Q3SR06</accession>
<proteinExistence type="predicted"/>
<dbReference type="HOGENOM" id="CLU_2220412_0_0_5"/>
<evidence type="ECO:0000313" key="4">
    <source>
        <dbReference type="Proteomes" id="UP000002531"/>
    </source>
</evidence>
<dbReference type="KEGG" id="nwi:Nwi_2026"/>
<protein>
    <recommendedName>
        <fullName evidence="5">Translation initiation factor IF-2</fullName>
    </recommendedName>
</protein>
<feature type="signal peptide" evidence="2">
    <location>
        <begin position="1"/>
        <end position="27"/>
    </location>
</feature>
<evidence type="ECO:0008006" key="5">
    <source>
        <dbReference type="Google" id="ProtNLM"/>
    </source>
</evidence>
<feature type="compositionally biased region" description="Polar residues" evidence="1">
    <location>
        <begin position="28"/>
        <end position="44"/>
    </location>
</feature>
<dbReference type="Proteomes" id="UP000002531">
    <property type="component" value="Chromosome"/>
</dbReference>
<feature type="compositionally biased region" description="Low complexity" evidence="1">
    <location>
        <begin position="94"/>
        <end position="106"/>
    </location>
</feature>
<evidence type="ECO:0000256" key="2">
    <source>
        <dbReference type="SAM" id="SignalP"/>
    </source>
</evidence>
<gene>
    <name evidence="3" type="ordered locus">Nwi_2026</name>
</gene>
<dbReference type="STRING" id="323098.Nwi_2026"/>
<dbReference type="OrthoDB" id="8265966at2"/>
<sequence length="106" mass="10380">MEHTQMNLRLLAATAAVTAFGIAGAQAQQPSPYGQTQTQQNDSVRGSAGASGSPHTQKVHPRGSAKGTVGAAPGRGNVDAGAAGSMDAAPPPAGINGAPRPGGPMR</sequence>
<reference evidence="3 4" key="1">
    <citation type="journal article" date="2006" name="Appl. Environ. Microbiol.">
        <title>Genome sequence of the chemolithoautotrophic nitrite-oxidizing bacterium Nitrobacter winogradskyi Nb-255.</title>
        <authorList>
            <person name="Starkenburg S.R."/>
            <person name="Chain P.S."/>
            <person name="Sayavedra-Soto L.A."/>
            <person name="Hauser L."/>
            <person name="Land M.L."/>
            <person name="Larimer F.W."/>
            <person name="Malfatti S.A."/>
            <person name="Klotz M.G."/>
            <person name="Bottomley P.J."/>
            <person name="Arp D.J."/>
            <person name="Hickey W.J."/>
        </authorList>
    </citation>
    <scope>NUCLEOTIDE SEQUENCE [LARGE SCALE GENOMIC DNA]</scope>
    <source>
        <strain evidence="4">ATCC 25391 / DSM 10237 / CIP 104748 / NCIMB 11846 / Nb-255</strain>
    </source>
</reference>
<dbReference type="EMBL" id="CP000115">
    <property type="protein sequence ID" value="ABA05285.1"/>
    <property type="molecule type" value="Genomic_DNA"/>
</dbReference>
<feature type="region of interest" description="Disordered" evidence="1">
    <location>
        <begin position="26"/>
        <end position="106"/>
    </location>
</feature>
<keyword evidence="4" id="KW-1185">Reference proteome</keyword>
<keyword evidence="2" id="KW-0732">Signal</keyword>
<evidence type="ECO:0000256" key="1">
    <source>
        <dbReference type="SAM" id="MobiDB-lite"/>
    </source>
</evidence>
<name>Q3SR06_NITWN</name>
<organism evidence="3 4">
    <name type="scientific">Nitrobacter winogradskyi (strain ATCC 25391 / DSM 10237 / CIP 104748 / NCIMB 11846 / Nb-255)</name>
    <dbReference type="NCBI Taxonomy" id="323098"/>
    <lineage>
        <taxon>Bacteria</taxon>
        <taxon>Pseudomonadati</taxon>
        <taxon>Pseudomonadota</taxon>
        <taxon>Alphaproteobacteria</taxon>
        <taxon>Hyphomicrobiales</taxon>
        <taxon>Nitrobacteraceae</taxon>
        <taxon>Nitrobacter</taxon>
    </lineage>
</organism>
<feature type="chain" id="PRO_5004229216" description="Translation initiation factor IF-2" evidence="2">
    <location>
        <begin position="28"/>
        <end position="106"/>
    </location>
</feature>